<dbReference type="InParanoid" id="A0A067PFF9"/>
<evidence type="ECO:0000259" key="1">
    <source>
        <dbReference type="Pfam" id="PF03171"/>
    </source>
</evidence>
<dbReference type="Pfam" id="PF14226">
    <property type="entry name" value="DIOX_N"/>
    <property type="match status" value="1"/>
</dbReference>
<gene>
    <name evidence="3" type="ORF">JAAARDRAFT_61208</name>
</gene>
<dbReference type="Pfam" id="PF03171">
    <property type="entry name" value="2OG-FeII_Oxy"/>
    <property type="match status" value="1"/>
</dbReference>
<dbReference type="InterPro" id="IPR027443">
    <property type="entry name" value="IPNS-like_sf"/>
</dbReference>
<evidence type="ECO:0008006" key="5">
    <source>
        <dbReference type="Google" id="ProtNLM"/>
    </source>
</evidence>
<dbReference type="InterPro" id="IPR050231">
    <property type="entry name" value="Iron_ascorbate_oxido_reductase"/>
</dbReference>
<sequence length="356" mass="40703">MPTPPHVERYVPPPPTQENLDYADLPIIDLSKAKTPQGRVTLAKEVREAISNQGFCYAINHGYTPEQTRRLFDIANVPFNRVCLEEKLQYVQNGESGTYQGYKMPRYWHLEGGVLDQVEHYSTNFDIFHKQHPKPLQPFLPELEAFAKHNQFNVLHPMLRILALGLELPEETLVHLHPFQSAGETSGIFNYPRSEEEEQKTKNVWLKGHTDYGSLTILWSQPISALQISSPNGKWQWIKHIDNALVINTGDALEFLSGGFYKATIHRVVQPPVDQRNFARLGAFYFCMPDDNVKLSSFAPENTNLKNMGFRSEKAPTMADWRRGRTSAYGRKELTPGNEIGVEEEIIEGVTVRHYN</sequence>
<evidence type="ECO:0000259" key="2">
    <source>
        <dbReference type="Pfam" id="PF14226"/>
    </source>
</evidence>
<reference evidence="4" key="1">
    <citation type="journal article" date="2014" name="Proc. Natl. Acad. Sci. U.S.A.">
        <title>Extensive sampling of basidiomycete genomes demonstrates inadequacy of the white-rot/brown-rot paradigm for wood decay fungi.</title>
        <authorList>
            <person name="Riley R."/>
            <person name="Salamov A.A."/>
            <person name="Brown D.W."/>
            <person name="Nagy L.G."/>
            <person name="Floudas D."/>
            <person name="Held B.W."/>
            <person name="Levasseur A."/>
            <person name="Lombard V."/>
            <person name="Morin E."/>
            <person name="Otillar R."/>
            <person name="Lindquist E.A."/>
            <person name="Sun H."/>
            <person name="LaButti K.M."/>
            <person name="Schmutz J."/>
            <person name="Jabbour D."/>
            <person name="Luo H."/>
            <person name="Baker S.E."/>
            <person name="Pisabarro A.G."/>
            <person name="Walton J.D."/>
            <person name="Blanchette R.A."/>
            <person name="Henrissat B."/>
            <person name="Martin F."/>
            <person name="Cullen D."/>
            <person name="Hibbett D.S."/>
            <person name="Grigoriev I.V."/>
        </authorList>
    </citation>
    <scope>NUCLEOTIDE SEQUENCE [LARGE SCALE GENOMIC DNA]</scope>
    <source>
        <strain evidence="4">MUCL 33604</strain>
    </source>
</reference>
<dbReference type="HOGENOM" id="CLU_010119_10_0_1"/>
<proteinExistence type="predicted"/>
<dbReference type="Gene3D" id="2.60.120.330">
    <property type="entry name" value="B-lactam Antibiotic, Isopenicillin N Synthase, Chain"/>
    <property type="match status" value="1"/>
</dbReference>
<dbReference type="SUPFAM" id="SSF51197">
    <property type="entry name" value="Clavaminate synthase-like"/>
    <property type="match status" value="1"/>
</dbReference>
<dbReference type="PRINTS" id="PR00682">
    <property type="entry name" value="IPNSYNTHASE"/>
</dbReference>
<dbReference type="PANTHER" id="PTHR47990">
    <property type="entry name" value="2-OXOGLUTARATE (2OG) AND FE(II)-DEPENDENT OXYGENASE SUPERFAMILY PROTEIN-RELATED"/>
    <property type="match status" value="1"/>
</dbReference>
<accession>A0A067PFF9</accession>
<dbReference type="AlphaFoldDB" id="A0A067PFF9"/>
<name>A0A067PFF9_9AGAM</name>
<dbReference type="InterPro" id="IPR026992">
    <property type="entry name" value="DIOX_N"/>
</dbReference>
<organism evidence="3 4">
    <name type="scientific">Jaapia argillacea MUCL 33604</name>
    <dbReference type="NCBI Taxonomy" id="933084"/>
    <lineage>
        <taxon>Eukaryota</taxon>
        <taxon>Fungi</taxon>
        <taxon>Dikarya</taxon>
        <taxon>Basidiomycota</taxon>
        <taxon>Agaricomycotina</taxon>
        <taxon>Agaricomycetes</taxon>
        <taxon>Agaricomycetidae</taxon>
        <taxon>Jaapiales</taxon>
        <taxon>Jaapiaceae</taxon>
        <taxon>Jaapia</taxon>
    </lineage>
</organism>
<dbReference type="OrthoDB" id="406156at2759"/>
<evidence type="ECO:0000313" key="3">
    <source>
        <dbReference type="EMBL" id="KDQ53494.1"/>
    </source>
</evidence>
<protein>
    <recommendedName>
        <fullName evidence="5">Fe2OG dioxygenase domain-containing protein</fullName>
    </recommendedName>
</protein>
<evidence type="ECO:0000313" key="4">
    <source>
        <dbReference type="Proteomes" id="UP000027265"/>
    </source>
</evidence>
<feature type="domain" description="Isopenicillin N synthase-like Fe(2+) 2OG dioxygenase" evidence="1">
    <location>
        <begin position="190"/>
        <end position="288"/>
    </location>
</feature>
<keyword evidence="4" id="KW-1185">Reference proteome</keyword>
<dbReference type="STRING" id="933084.A0A067PFF9"/>
<feature type="domain" description="Non-haem dioxygenase N-terminal" evidence="2">
    <location>
        <begin position="25"/>
        <end position="126"/>
    </location>
</feature>
<dbReference type="EMBL" id="KL197733">
    <property type="protein sequence ID" value="KDQ53494.1"/>
    <property type="molecule type" value="Genomic_DNA"/>
</dbReference>
<dbReference type="InterPro" id="IPR044861">
    <property type="entry name" value="IPNS-like_FE2OG_OXY"/>
</dbReference>
<dbReference type="Proteomes" id="UP000027265">
    <property type="component" value="Unassembled WGS sequence"/>
</dbReference>